<proteinExistence type="evidence at transcript level"/>
<dbReference type="GO" id="GO:0005975">
    <property type="term" value="P:carbohydrate metabolic process"/>
    <property type="evidence" value="ECO:0007669"/>
    <property type="project" value="InterPro"/>
</dbReference>
<dbReference type="Pfam" id="PF01630">
    <property type="entry name" value="Glyco_hydro_56"/>
    <property type="match status" value="1"/>
</dbReference>
<dbReference type="PIRSF" id="PIRSF038193">
    <property type="entry name" value="Hyaluronidase"/>
    <property type="match status" value="1"/>
</dbReference>
<sequence length="413" mass="47520">KDPQVFAVRWNVPTIQCRKTYGMDFVPLLKSYGILVNSEDEFKGEVNTIFYEGQLGLYPHLDQSGQRVNGGIPQLGDLPEHLKKAREDINKAIPDVNFNGLGIIDWESWRPVWNFNWGALKKYQDESFEEALKQHPGRTNDSLWQLAQQEWETSAKNFMLETLRLAQTMRPNSLWCYYLFPDCYNYNGQTPQEFRCPSIVVTGNNQLSWLWHESKAVCPSLYVADGYLQKYTFEQRTWYVDGRLKEALRVAPNSQLYPYVGYGYGVTPGAMVPEDDFWRILAQVASAGSSGTVIWGASATLRSRDNCQLLQQYVKDILGPSVKTVKENAERCAKTVCNGKGRCTWPNDPNVVAWRVYLDRNKHPFQRSEITCHCVEGYSGRYCDVKSGITNQTKRVSFKLSELYTYLRRLLDN</sequence>
<evidence type="ECO:0000256" key="7">
    <source>
        <dbReference type="RuleBase" id="RU610713"/>
    </source>
</evidence>
<dbReference type="SMR" id="J9XYC6"/>
<dbReference type="InterPro" id="IPR000742">
    <property type="entry name" value="EGF"/>
</dbReference>
<feature type="disulfide bond" evidence="6">
    <location>
        <begin position="17"/>
        <end position="307"/>
    </location>
</feature>
<dbReference type="Gene3D" id="3.20.20.70">
    <property type="entry name" value="Aldolase class I"/>
    <property type="match status" value="1"/>
</dbReference>
<keyword evidence="2 7" id="KW-0378">Hydrolase</keyword>
<organism evidence="9">
    <name type="scientific">Tliltocatl vagans</name>
    <dbReference type="NCBI Taxonomy" id="3388907"/>
    <lineage>
        <taxon>Eukaryota</taxon>
        <taxon>Metazoa</taxon>
        <taxon>Ecdysozoa</taxon>
        <taxon>Arthropoda</taxon>
        <taxon>Chelicerata</taxon>
        <taxon>Arachnida</taxon>
        <taxon>Araneae</taxon>
        <taxon>Mygalomorphae</taxon>
        <taxon>Avicularoidea</taxon>
        <taxon>Theraphosidae</taxon>
        <taxon>Tliltocatl</taxon>
    </lineage>
</organism>
<comment type="similarity">
    <text evidence="1 7">Belongs to the glycosyl hydrolase 56 family.</text>
</comment>
<feature type="active site" description="Proton donor" evidence="5">
    <location>
        <position position="107"/>
    </location>
</feature>
<feature type="disulfide bond" evidence="6">
    <location>
        <begin position="183"/>
        <end position="196"/>
    </location>
</feature>
<dbReference type="InterPro" id="IPR018155">
    <property type="entry name" value="Hyaluronidase"/>
</dbReference>
<evidence type="ECO:0000256" key="4">
    <source>
        <dbReference type="ARBA" id="ARBA00023295"/>
    </source>
</evidence>
<feature type="non-terminal residue" evidence="9">
    <location>
        <position position="1"/>
    </location>
</feature>
<dbReference type="PROSITE" id="PS01186">
    <property type="entry name" value="EGF_2"/>
    <property type="match status" value="1"/>
</dbReference>
<comment type="catalytic activity">
    <reaction evidence="7">
        <text>Random hydrolysis of (1-&gt;4)-linkages between N-acetyl-beta-D-glucosamine and D-glucuronate residues in hyaluronate.</text>
        <dbReference type="EC" id="3.2.1.35"/>
    </reaction>
</comment>
<dbReference type="GO" id="GO:0004415">
    <property type="term" value="F:hyalurononglucosaminidase activity"/>
    <property type="evidence" value="ECO:0007669"/>
    <property type="project" value="UniProtKB-UniRule"/>
</dbReference>
<feature type="domain" description="EGF-like" evidence="8">
    <location>
        <begin position="372"/>
        <end position="383"/>
    </location>
</feature>
<dbReference type="EC" id="3.2.1.35" evidence="7"/>
<dbReference type="InterPro" id="IPR013785">
    <property type="entry name" value="Aldolase_TIM"/>
</dbReference>
<dbReference type="EMBL" id="JX235338">
    <property type="protein sequence ID" value="AFS33217.1"/>
    <property type="molecule type" value="mRNA"/>
</dbReference>
<accession>J9XYC6</accession>
<dbReference type="SUPFAM" id="SSF51445">
    <property type="entry name" value="(Trans)glycosidases"/>
    <property type="match status" value="1"/>
</dbReference>
<dbReference type="FunFam" id="3.20.20.70:FF:000065">
    <property type="entry name" value="Hyaluronidase"/>
    <property type="match status" value="1"/>
</dbReference>
<evidence type="ECO:0000313" key="9">
    <source>
        <dbReference type="EMBL" id="AFS33217.1"/>
    </source>
</evidence>
<dbReference type="GO" id="GO:0030214">
    <property type="term" value="P:hyaluronan catabolic process"/>
    <property type="evidence" value="ECO:0007669"/>
    <property type="project" value="TreeGrafter"/>
</dbReference>
<evidence type="ECO:0000256" key="2">
    <source>
        <dbReference type="ARBA" id="ARBA00022801"/>
    </source>
</evidence>
<evidence type="ECO:0000256" key="6">
    <source>
        <dbReference type="PIRSR" id="PIRSR038193-3"/>
    </source>
</evidence>
<evidence type="ECO:0000256" key="3">
    <source>
        <dbReference type="ARBA" id="ARBA00023157"/>
    </source>
</evidence>
<dbReference type="PRINTS" id="PR00846">
    <property type="entry name" value="GLHYDRLASE56"/>
</dbReference>
<feature type="disulfide bond" evidence="6">
    <location>
        <begin position="332"/>
        <end position="343"/>
    </location>
</feature>
<evidence type="ECO:0000256" key="1">
    <source>
        <dbReference type="ARBA" id="ARBA00008871"/>
    </source>
</evidence>
<evidence type="ECO:0000259" key="8">
    <source>
        <dbReference type="PROSITE" id="PS01186"/>
    </source>
</evidence>
<reference evidence="9" key="1">
    <citation type="journal article" date="2012" name="Toxicon">
        <title>Identification, cDNA cloning and heterologous expression of a hyaluronidase from the tarantula Brachypelma vagans venom.</title>
        <authorList>
            <person name="Clement H."/>
            <person name="Olvera A."/>
            <person name="Rodriguez M."/>
            <person name="Zamudio F."/>
            <person name="Palomares L.A."/>
            <person name="Possani L.D."/>
            <person name="Odell G.V."/>
            <person name="Alagon A."/>
            <person name="Sanchez-Lopez R."/>
        </authorList>
    </citation>
    <scope>NUCLEOTIDE SEQUENCE</scope>
</reference>
<dbReference type="PANTHER" id="PTHR11769">
    <property type="entry name" value="HYALURONIDASE"/>
    <property type="match status" value="1"/>
</dbReference>
<keyword evidence="3 6" id="KW-1015">Disulfide bond</keyword>
<protein>
    <recommendedName>
        <fullName evidence="7">Hyaluronidase</fullName>
        <ecNumber evidence="7">3.2.1.35</ecNumber>
    </recommendedName>
</protein>
<keyword evidence="4 7" id="KW-0326">Glycosidase</keyword>
<dbReference type="ArachnoServer" id="AS001780">
    <property type="toxin name" value="Hyaluronidase-1-Brachypelma vagans"/>
</dbReference>
<evidence type="ECO:0000256" key="5">
    <source>
        <dbReference type="PIRSR" id="PIRSR038193-1"/>
    </source>
</evidence>
<feature type="non-terminal residue" evidence="9">
    <location>
        <position position="413"/>
    </location>
</feature>
<dbReference type="InterPro" id="IPR017853">
    <property type="entry name" value="GH"/>
</dbReference>
<dbReference type="AlphaFoldDB" id="J9XYC6"/>
<name>J9XYC6_9ARAC</name>
<dbReference type="PANTHER" id="PTHR11769:SF35">
    <property type="entry name" value="HYALURONIDASE"/>
    <property type="match status" value="1"/>
</dbReference>